<keyword evidence="1" id="KW-0472">Membrane</keyword>
<feature type="transmembrane region" description="Helical" evidence="1">
    <location>
        <begin position="30"/>
        <end position="51"/>
    </location>
</feature>
<dbReference type="AlphaFoldDB" id="A0A221VZD8"/>
<evidence type="ECO:0000313" key="2">
    <source>
        <dbReference type="EMBL" id="ASO18874.1"/>
    </source>
</evidence>
<keyword evidence="1" id="KW-0812">Transmembrane</keyword>
<reference evidence="2 3" key="1">
    <citation type="submission" date="2017-07" db="EMBL/GenBank/DDBJ databases">
        <title>Complete genome sequence of Actinoalloteichus hoggarensis DSM 45943, type strain of Actinoalloteichus hoggarensis.</title>
        <authorList>
            <person name="Ruckert C."/>
            <person name="Nouioui I."/>
            <person name="Willmese J."/>
            <person name="van Wezel G."/>
            <person name="Klenk H.-P."/>
            <person name="Kalinowski J."/>
            <person name="Zotchev S.B."/>
        </authorList>
    </citation>
    <scope>NUCLEOTIDE SEQUENCE [LARGE SCALE GENOMIC DNA]</scope>
    <source>
        <strain evidence="2 3">DSM 45943</strain>
    </source>
</reference>
<sequence length="122" mass="13403">MSLIPRTVPGAVPESNRAALRRRWNQIRPMLILGLLVLPVCQLAIFGWVFIDGMGPGSVFLMLVPGFSTVFVLRPLARKDALLTPSEWKHSTLLNALLSLPFLILPVLGRTASPTSRAYAAR</sequence>
<name>A0A221VZD8_9PSEU</name>
<feature type="transmembrane region" description="Helical" evidence="1">
    <location>
        <begin position="57"/>
        <end position="73"/>
    </location>
</feature>
<keyword evidence="3" id="KW-1185">Reference proteome</keyword>
<evidence type="ECO:0000256" key="1">
    <source>
        <dbReference type="SAM" id="Phobius"/>
    </source>
</evidence>
<dbReference type="KEGG" id="ahg:AHOG_06110"/>
<feature type="transmembrane region" description="Helical" evidence="1">
    <location>
        <begin position="93"/>
        <end position="112"/>
    </location>
</feature>
<accession>A0A221VZD8</accession>
<proteinExistence type="predicted"/>
<keyword evidence="1" id="KW-1133">Transmembrane helix</keyword>
<organism evidence="2 3">
    <name type="scientific">Actinoalloteichus hoggarensis</name>
    <dbReference type="NCBI Taxonomy" id="1470176"/>
    <lineage>
        <taxon>Bacteria</taxon>
        <taxon>Bacillati</taxon>
        <taxon>Actinomycetota</taxon>
        <taxon>Actinomycetes</taxon>
        <taxon>Pseudonocardiales</taxon>
        <taxon>Pseudonocardiaceae</taxon>
        <taxon>Actinoalloteichus</taxon>
    </lineage>
</organism>
<dbReference type="EMBL" id="CP022521">
    <property type="protein sequence ID" value="ASO18874.1"/>
    <property type="molecule type" value="Genomic_DNA"/>
</dbReference>
<protein>
    <submittedName>
        <fullName evidence="2">Uncharacterized protein</fullName>
    </submittedName>
</protein>
<dbReference type="Proteomes" id="UP000204221">
    <property type="component" value="Chromosome"/>
</dbReference>
<evidence type="ECO:0000313" key="3">
    <source>
        <dbReference type="Proteomes" id="UP000204221"/>
    </source>
</evidence>
<gene>
    <name evidence="2" type="ORF">AHOG_06110</name>
</gene>